<evidence type="ECO:0000313" key="1">
    <source>
        <dbReference type="EMBL" id="GGR10047.1"/>
    </source>
</evidence>
<dbReference type="GeneID" id="95455947"/>
<proteinExistence type="predicted"/>
<dbReference type="AlphaFoldDB" id="A0AAV4KBW7"/>
<dbReference type="Proteomes" id="UP000642014">
    <property type="component" value="Unassembled WGS sequence"/>
</dbReference>
<sequence length="196" mass="22199">MKLPVSEHTRRPWRIHAYAHDFAVEDVWSYRTPGAGPDDFPVMLAAMVEDGGFSRQSAPARFLFSVRWKLGALLGWDDPRAGLGTRVRSLRERMPEELTGTVGSEPGGSPFTPLYELPDECARELANRTVHTVMHLGWVEAADGDHELRMAVLVKANGRFGRLYMSLIAPFRYLIVYPSLTRQFERAWRERAAGRS</sequence>
<name>A0AAV4KBW7_9ACTN</name>
<organism evidence="1 4">
    <name type="scientific">Streptomyces cinereoruber</name>
    <dbReference type="NCBI Taxonomy" id="67260"/>
    <lineage>
        <taxon>Bacteria</taxon>
        <taxon>Bacillati</taxon>
        <taxon>Actinomycetota</taxon>
        <taxon>Actinomycetes</taxon>
        <taxon>Kitasatosporales</taxon>
        <taxon>Streptomycetaceae</taxon>
        <taxon>Streptomyces</taxon>
    </lineage>
</organism>
<dbReference type="RefSeq" id="WP_152370562.1">
    <property type="nucleotide sequence ID" value="NZ_BMSJ01000001.1"/>
</dbReference>
<evidence type="ECO:0000313" key="2">
    <source>
        <dbReference type="EMBL" id="QEV34073.1"/>
    </source>
</evidence>
<reference evidence="1" key="3">
    <citation type="submission" date="2023-08" db="EMBL/GenBank/DDBJ databases">
        <authorList>
            <person name="Sun Q."/>
            <person name="Ohkuma M."/>
        </authorList>
    </citation>
    <scope>NUCLEOTIDE SEQUENCE</scope>
    <source>
        <strain evidence="1">JCM 4205</strain>
    </source>
</reference>
<reference evidence="2 3" key="2">
    <citation type="submission" date="2017-09" db="EMBL/GenBank/DDBJ databases">
        <authorList>
            <person name="Lee N."/>
            <person name="Cho B.-K."/>
        </authorList>
    </citation>
    <scope>NUCLEOTIDE SEQUENCE [LARGE SCALE GENOMIC DNA]</scope>
    <source>
        <strain evidence="2 3">ATCC 19740</strain>
    </source>
</reference>
<evidence type="ECO:0000313" key="3">
    <source>
        <dbReference type="Proteomes" id="UP000326029"/>
    </source>
</evidence>
<accession>A0AAV4KBW7</accession>
<dbReference type="EMBL" id="CP023693">
    <property type="protein sequence ID" value="QEV34073.1"/>
    <property type="molecule type" value="Genomic_DNA"/>
</dbReference>
<protein>
    <submittedName>
        <fullName evidence="2">DUF2867 domain-containing protein</fullName>
    </submittedName>
</protein>
<keyword evidence="3" id="KW-1185">Reference proteome</keyword>
<evidence type="ECO:0000313" key="4">
    <source>
        <dbReference type="Proteomes" id="UP000642014"/>
    </source>
</evidence>
<dbReference type="InterPro" id="IPR021295">
    <property type="entry name" value="DUF2867"/>
</dbReference>
<reference evidence="1 4" key="1">
    <citation type="journal article" date="2014" name="Int. J. Syst. Evol. Microbiol.">
        <title>Complete genome sequence of Corynebacterium casei LMG S-19264T (=DSM 44701T), isolated from a smear-ripened cheese.</title>
        <authorList>
            <consortium name="US DOE Joint Genome Institute (JGI-PGF)"/>
            <person name="Walter F."/>
            <person name="Albersmeier A."/>
            <person name="Kalinowski J."/>
            <person name="Ruckert C."/>
        </authorList>
    </citation>
    <scope>NUCLEOTIDE SEQUENCE [LARGE SCALE GENOMIC DNA]</scope>
    <source>
        <strain evidence="1 4">JCM 4205</strain>
    </source>
</reference>
<dbReference type="Pfam" id="PF11066">
    <property type="entry name" value="DUF2867"/>
    <property type="match status" value="1"/>
</dbReference>
<dbReference type="EMBL" id="BMSJ01000001">
    <property type="protein sequence ID" value="GGR10047.1"/>
    <property type="molecule type" value="Genomic_DNA"/>
</dbReference>
<dbReference type="Proteomes" id="UP000326029">
    <property type="component" value="Chromosome"/>
</dbReference>
<gene>
    <name evidence="2" type="ORF">CP977_19475</name>
    <name evidence="1" type="ORF">GCM10010497_10150</name>
</gene>